<dbReference type="PANTHER" id="PTHR10157">
    <property type="entry name" value="DOPAMINE BETA HYDROXYLASE RELATED"/>
    <property type="match status" value="1"/>
</dbReference>
<evidence type="ECO:0000256" key="2">
    <source>
        <dbReference type="ARBA" id="ARBA00023002"/>
    </source>
</evidence>
<dbReference type="Gene3D" id="2.60.120.310">
    <property type="entry name" value="Copper type II, ascorbate-dependent monooxygenase, N-terminal domain"/>
    <property type="match status" value="1"/>
</dbReference>
<evidence type="ECO:0000256" key="1">
    <source>
        <dbReference type="ARBA" id="ARBA00022723"/>
    </source>
</evidence>
<sequence length="439" mass="48992">MNVAAPALAAVSSSCAALQDPTVQYFDLRLPNMDVPSTSLTTYICKAFEANLQLPNFLDACRFTIKMKSFIPLPKDQEYHAVAFEPLIANKAVMHHMILFSCSGMADEMFEKHQCGSNDNHCRTWMAQWSMGIEGVICSHNQAGVRFGGSESSQLLLQIHWNNEALKSGLTDNSGMRVYFTSKLRPYNLGHVQVGQQDVEIPPGALRHAVSGGCSGQCTQQLLPHPIHLTSAHIHMHYLGAGGWLEVVHSNGTTTQVLFDDSYDYNHPVLHVLDNIVTVLPGDYLRLTCLFSSKDGAQKRTQTIYFGEGSDGEMCYAFISYFPLVHGFDQCLQFDVHEVNCAPNGYSEYLYCISRGQQDIISHFLPAAQEACNNHETDISCDLKSTCVQAMNSLYDHKCMQGRIGHYFKTRILPSLPSWKQTAVVQDHYIKQCTQSTIM</sequence>
<protein>
    <recommendedName>
        <fullName evidence="11">Copper type II ascorbate-dependent monooxygenase C-terminal domain-containing protein</fullName>
    </recommendedName>
</protein>
<dbReference type="InterPro" id="IPR008977">
    <property type="entry name" value="PHM/PNGase_F_dom_sf"/>
</dbReference>
<dbReference type="OrthoDB" id="10003276at2759"/>
<evidence type="ECO:0000313" key="10">
    <source>
        <dbReference type="Proteomes" id="UP000245119"/>
    </source>
</evidence>
<dbReference type="InterPro" id="IPR024548">
    <property type="entry name" value="Cu2_monoox_C"/>
</dbReference>
<keyword evidence="5" id="KW-1015">Disulfide bond</keyword>
<organism evidence="9 10">
    <name type="scientific">Pomacea canaliculata</name>
    <name type="common">Golden apple snail</name>
    <dbReference type="NCBI Taxonomy" id="400727"/>
    <lineage>
        <taxon>Eukaryota</taxon>
        <taxon>Metazoa</taxon>
        <taxon>Spiralia</taxon>
        <taxon>Lophotrochozoa</taxon>
        <taxon>Mollusca</taxon>
        <taxon>Gastropoda</taxon>
        <taxon>Caenogastropoda</taxon>
        <taxon>Architaenioglossa</taxon>
        <taxon>Ampullarioidea</taxon>
        <taxon>Ampullariidae</taxon>
        <taxon>Pomacea</taxon>
    </lineage>
</organism>
<dbReference type="GO" id="GO:0005507">
    <property type="term" value="F:copper ion binding"/>
    <property type="evidence" value="ECO:0007669"/>
    <property type="project" value="InterPro"/>
</dbReference>
<dbReference type="SUPFAM" id="SSF49742">
    <property type="entry name" value="PHM/PNGase F"/>
    <property type="match status" value="2"/>
</dbReference>
<dbReference type="InterPro" id="IPR014784">
    <property type="entry name" value="Cu2_ascorb_mOase-like_C"/>
</dbReference>
<dbReference type="PROSITE" id="PS00084">
    <property type="entry name" value="CU2_MONOOXYGENASE_1"/>
    <property type="match status" value="1"/>
</dbReference>
<evidence type="ECO:0000256" key="4">
    <source>
        <dbReference type="ARBA" id="ARBA00023033"/>
    </source>
</evidence>
<proteinExistence type="predicted"/>
<feature type="domain" description="Copper type II ascorbate-dependent monooxygenase N-terminal" evidence="7">
    <location>
        <begin position="69"/>
        <end position="166"/>
    </location>
</feature>
<dbReference type="Proteomes" id="UP000245119">
    <property type="component" value="Linkage Group LG2"/>
</dbReference>
<evidence type="ECO:0008006" key="11">
    <source>
        <dbReference type="Google" id="ProtNLM"/>
    </source>
</evidence>
<dbReference type="Gene3D" id="2.60.120.230">
    <property type="match status" value="1"/>
</dbReference>
<keyword evidence="2" id="KW-0560">Oxidoreductase</keyword>
<gene>
    <name evidence="9" type="ORF">C0Q70_04024</name>
</gene>
<keyword evidence="6" id="KW-0325">Glycoprotein</keyword>
<evidence type="ECO:0000256" key="6">
    <source>
        <dbReference type="ARBA" id="ARBA00023180"/>
    </source>
</evidence>
<dbReference type="InterPro" id="IPR000945">
    <property type="entry name" value="DBH-like"/>
</dbReference>
<keyword evidence="10" id="KW-1185">Reference proteome</keyword>
<feature type="domain" description="Copper type II ascorbate-dependent monooxygenase C-terminal" evidence="8">
    <location>
        <begin position="196"/>
        <end position="331"/>
    </location>
</feature>
<dbReference type="Pfam" id="PF01082">
    <property type="entry name" value="Cu2_monooxygen"/>
    <property type="match status" value="1"/>
</dbReference>
<dbReference type="InterPro" id="IPR020611">
    <property type="entry name" value="Cu2_ascorb_mOase_CS-1"/>
</dbReference>
<keyword evidence="1" id="KW-0479">Metal-binding</keyword>
<dbReference type="AlphaFoldDB" id="A0A2T7PUD5"/>
<comment type="caution">
    <text evidence="9">The sequence shown here is derived from an EMBL/GenBank/DDBJ whole genome shotgun (WGS) entry which is preliminary data.</text>
</comment>
<reference evidence="9 10" key="1">
    <citation type="submission" date="2018-04" db="EMBL/GenBank/DDBJ databases">
        <title>The genome of golden apple snail Pomacea canaliculata provides insight into stress tolerance and invasive adaptation.</title>
        <authorList>
            <person name="Liu C."/>
            <person name="Liu B."/>
            <person name="Ren Y."/>
            <person name="Zhang Y."/>
            <person name="Wang H."/>
            <person name="Li S."/>
            <person name="Jiang F."/>
            <person name="Yin L."/>
            <person name="Zhang G."/>
            <person name="Qian W."/>
            <person name="Fan W."/>
        </authorList>
    </citation>
    <scope>NUCLEOTIDE SEQUENCE [LARGE SCALE GENOMIC DNA]</scope>
    <source>
        <strain evidence="9">SZHN2017</strain>
        <tissue evidence="9">Muscle</tissue>
    </source>
</reference>
<dbReference type="GO" id="GO:0004500">
    <property type="term" value="F:dopamine beta-monooxygenase activity"/>
    <property type="evidence" value="ECO:0007669"/>
    <property type="project" value="InterPro"/>
</dbReference>
<dbReference type="STRING" id="400727.A0A2T7PUD5"/>
<dbReference type="InterPro" id="IPR000323">
    <property type="entry name" value="Cu2_ascorb_mOase_N"/>
</dbReference>
<evidence type="ECO:0000256" key="5">
    <source>
        <dbReference type="ARBA" id="ARBA00023157"/>
    </source>
</evidence>
<evidence type="ECO:0000259" key="8">
    <source>
        <dbReference type="Pfam" id="PF03712"/>
    </source>
</evidence>
<keyword evidence="3" id="KW-0186">Copper</keyword>
<name>A0A2T7PUD5_POMCA</name>
<evidence type="ECO:0000313" key="9">
    <source>
        <dbReference type="EMBL" id="PVD37031.1"/>
    </source>
</evidence>
<accession>A0A2T7PUD5</accession>
<evidence type="ECO:0000256" key="3">
    <source>
        <dbReference type="ARBA" id="ARBA00023008"/>
    </source>
</evidence>
<dbReference type="Pfam" id="PF03712">
    <property type="entry name" value="Cu2_monoox_C"/>
    <property type="match status" value="1"/>
</dbReference>
<dbReference type="PANTHER" id="PTHR10157:SF23">
    <property type="entry name" value="MOXD1 HOMOLOG 1"/>
    <property type="match status" value="1"/>
</dbReference>
<evidence type="ECO:0000259" key="7">
    <source>
        <dbReference type="Pfam" id="PF01082"/>
    </source>
</evidence>
<dbReference type="EMBL" id="PZQS01000002">
    <property type="protein sequence ID" value="PVD37031.1"/>
    <property type="molecule type" value="Genomic_DNA"/>
</dbReference>
<keyword evidence="4" id="KW-0503">Monooxygenase</keyword>
<dbReference type="InterPro" id="IPR036939">
    <property type="entry name" value="Cu2_ascorb_mOase_N_sf"/>
</dbReference>